<keyword evidence="11" id="KW-1185">Reference proteome</keyword>
<feature type="domain" description="Amino acid transporter transmembrane" evidence="9">
    <location>
        <begin position="138"/>
        <end position="522"/>
    </location>
</feature>
<feature type="transmembrane region" description="Helical" evidence="8">
    <location>
        <begin position="470"/>
        <end position="490"/>
    </location>
</feature>
<feature type="transmembrane region" description="Helical" evidence="8">
    <location>
        <begin position="170"/>
        <end position="194"/>
    </location>
</feature>
<dbReference type="GO" id="GO:0015179">
    <property type="term" value="F:L-amino acid transmembrane transporter activity"/>
    <property type="evidence" value="ECO:0007669"/>
    <property type="project" value="TreeGrafter"/>
</dbReference>
<dbReference type="Pfam" id="PF01490">
    <property type="entry name" value="Aa_trans"/>
    <property type="match status" value="1"/>
</dbReference>
<comment type="subcellular location">
    <subcellularLocation>
        <location evidence="1">Membrane</location>
        <topology evidence="1">Multi-pass membrane protein</topology>
    </subcellularLocation>
</comment>
<name>A0A448YJU6_BRENA</name>
<keyword evidence="7 8" id="KW-0472">Membrane</keyword>
<evidence type="ECO:0000256" key="1">
    <source>
        <dbReference type="ARBA" id="ARBA00004141"/>
    </source>
</evidence>
<feature type="transmembrane region" description="Helical" evidence="8">
    <location>
        <begin position="444"/>
        <end position="464"/>
    </location>
</feature>
<keyword evidence="3" id="KW-0813">Transport</keyword>
<dbReference type="InParanoid" id="A0A448YJU6"/>
<evidence type="ECO:0000256" key="4">
    <source>
        <dbReference type="ARBA" id="ARBA00022692"/>
    </source>
</evidence>
<proteinExistence type="inferred from homology"/>
<keyword evidence="6 8" id="KW-1133">Transmembrane helix</keyword>
<feature type="transmembrane region" description="Helical" evidence="8">
    <location>
        <begin position="145"/>
        <end position="164"/>
    </location>
</feature>
<feature type="transmembrane region" description="Helical" evidence="8">
    <location>
        <begin position="272"/>
        <end position="293"/>
    </location>
</feature>
<dbReference type="EMBL" id="CAACVR010000010">
    <property type="protein sequence ID" value="VEU21123.1"/>
    <property type="molecule type" value="Genomic_DNA"/>
</dbReference>
<dbReference type="STRING" id="13370.A0A448YJU6"/>
<evidence type="ECO:0000259" key="9">
    <source>
        <dbReference type="Pfam" id="PF01490"/>
    </source>
</evidence>
<evidence type="ECO:0000256" key="5">
    <source>
        <dbReference type="ARBA" id="ARBA00022970"/>
    </source>
</evidence>
<dbReference type="InterPro" id="IPR013057">
    <property type="entry name" value="AA_transpt_TM"/>
</dbReference>
<accession>A0A448YJU6</accession>
<feature type="transmembrane region" description="Helical" evidence="8">
    <location>
        <begin position="244"/>
        <end position="265"/>
    </location>
</feature>
<evidence type="ECO:0000256" key="7">
    <source>
        <dbReference type="ARBA" id="ARBA00023136"/>
    </source>
</evidence>
<comment type="similarity">
    <text evidence="2">Belongs to the amino acid/polyamine transporter 2 family.</text>
</comment>
<gene>
    <name evidence="10" type="ORF">BRENAR_LOCUS1858</name>
</gene>
<evidence type="ECO:0000313" key="11">
    <source>
        <dbReference type="Proteomes" id="UP000290900"/>
    </source>
</evidence>
<protein>
    <submittedName>
        <fullName evidence="10">DEKNAAC102078</fullName>
    </submittedName>
</protein>
<organism evidence="10 11">
    <name type="scientific">Brettanomyces naardenensis</name>
    <name type="common">Yeast</name>
    <dbReference type="NCBI Taxonomy" id="13370"/>
    <lineage>
        <taxon>Eukaryota</taxon>
        <taxon>Fungi</taxon>
        <taxon>Dikarya</taxon>
        <taxon>Ascomycota</taxon>
        <taxon>Saccharomycotina</taxon>
        <taxon>Pichiomycetes</taxon>
        <taxon>Pichiales</taxon>
        <taxon>Pichiaceae</taxon>
        <taxon>Brettanomyces</taxon>
    </lineage>
</organism>
<reference evidence="10 11" key="1">
    <citation type="submission" date="2018-12" db="EMBL/GenBank/DDBJ databases">
        <authorList>
            <person name="Tiukova I."/>
            <person name="Dainat J."/>
        </authorList>
    </citation>
    <scope>NUCLEOTIDE SEQUENCE [LARGE SCALE GENOMIC DNA]</scope>
</reference>
<evidence type="ECO:0000256" key="2">
    <source>
        <dbReference type="ARBA" id="ARBA00008066"/>
    </source>
</evidence>
<dbReference type="GO" id="GO:0005774">
    <property type="term" value="C:vacuolar membrane"/>
    <property type="evidence" value="ECO:0007669"/>
    <property type="project" value="TreeGrafter"/>
</dbReference>
<dbReference type="PANTHER" id="PTHR22950">
    <property type="entry name" value="AMINO ACID TRANSPORTER"/>
    <property type="match status" value="1"/>
</dbReference>
<keyword evidence="4 8" id="KW-0812">Transmembrane</keyword>
<evidence type="ECO:0000313" key="10">
    <source>
        <dbReference type="EMBL" id="VEU21123.1"/>
    </source>
</evidence>
<feature type="transmembrane region" description="Helical" evidence="8">
    <location>
        <begin position="215"/>
        <end position="238"/>
    </location>
</feature>
<dbReference type="AlphaFoldDB" id="A0A448YJU6"/>
<dbReference type="Proteomes" id="UP000290900">
    <property type="component" value="Unassembled WGS sequence"/>
</dbReference>
<evidence type="ECO:0000256" key="3">
    <source>
        <dbReference type="ARBA" id="ARBA00022448"/>
    </source>
</evidence>
<evidence type="ECO:0000256" key="6">
    <source>
        <dbReference type="ARBA" id="ARBA00022989"/>
    </source>
</evidence>
<dbReference type="PANTHER" id="PTHR22950:SF692">
    <property type="entry name" value="TRANSMEMBRANE AMINO ACID TRANSPORTER FAMILY PROTEIN"/>
    <property type="match status" value="1"/>
</dbReference>
<evidence type="ECO:0000256" key="8">
    <source>
        <dbReference type="SAM" id="Phobius"/>
    </source>
</evidence>
<keyword evidence="5" id="KW-0029">Amino-acid transport</keyword>
<feature type="transmembrane region" description="Helical" evidence="8">
    <location>
        <begin position="313"/>
        <end position="332"/>
    </location>
</feature>
<sequence>MSAHSSSSSLIPSYTPEQSIPIVRRQSRRKSFLDYGGENSINNFASSVKRSVDFLSSSLGSATTPSENDLITRTLSEDVPGSYATSFTERSPLLIDTTTSTPPINEEEAVESSPFKDNASSIAVEAGQPSLIVNIAKKSTPMQTIFNSINVLIGLGILSVPLALHLSGWIPGMICLLLAALSTRYTAVLLGRILAKVHSLNTYQDIAVHVYGRSIGYFILATFSLDLYGAGVSMVIIFSDSFNALIPSLSPFVLKAILCTILMVLNLLPLRFLSVLSLVGIFCTTCTFFIILASGLWKSTQPGSLLHSMPTNLFPSSFIDFCFSLGLFLAPWGGHATFPEIYSDQKKPGKFSACMDISFSFCYAVDALTGIIGFLMFGRLTDSEVTRNILLTPGYSTSVKTTIVTLMGLLPISKLPLVCRPITTAADNFHHPQRDGKCPLYKKIINRFLISFVYFFSALFITSFGKVMSLLGSAICFTVCITLPVLFYLNVFRDELGRGHKLFLYVLAVVSVLCAIFGSVSVLLK</sequence>
<dbReference type="OrthoDB" id="655540at2759"/>
<feature type="transmembrane region" description="Helical" evidence="8">
    <location>
        <begin position="502"/>
        <end position="524"/>
    </location>
</feature>
<feature type="transmembrane region" description="Helical" evidence="8">
    <location>
        <begin position="353"/>
        <end position="377"/>
    </location>
</feature>